<organism evidence="2 3">
    <name type="scientific">Phytophthora fragariaefolia</name>
    <dbReference type="NCBI Taxonomy" id="1490495"/>
    <lineage>
        <taxon>Eukaryota</taxon>
        <taxon>Sar</taxon>
        <taxon>Stramenopiles</taxon>
        <taxon>Oomycota</taxon>
        <taxon>Peronosporomycetes</taxon>
        <taxon>Peronosporales</taxon>
        <taxon>Peronosporaceae</taxon>
        <taxon>Phytophthora</taxon>
    </lineage>
</organism>
<evidence type="ECO:0000313" key="3">
    <source>
        <dbReference type="Proteomes" id="UP001165121"/>
    </source>
</evidence>
<gene>
    <name evidence="2" type="ORF">Pfra01_003044400</name>
</gene>
<keyword evidence="3" id="KW-1185">Reference proteome</keyword>
<comment type="caution">
    <text evidence="2">The sequence shown here is derived from an EMBL/GenBank/DDBJ whole genome shotgun (WGS) entry which is preliminary data.</text>
</comment>
<feature type="coiled-coil region" evidence="1">
    <location>
        <begin position="6"/>
        <end position="44"/>
    </location>
</feature>
<keyword evidence="1" id="KW-0175">Coiled coil</keyword>
<evidence type="ECO:0000313" key="2">
    <source>
        <dbReference type="EMBL" id="GMG17916.1"/>
    </source>
</evidence>
<dbReference type="EMBL" id="BSXT01019151">
    <property type="protein sequence ID" value="GMG17916.1"/>
    <property type="molecule type" value="Genomic_DNA"/>
</dbReference>
<protein>
    <submittedName>
        <fullName evidence="2">Unnamed protein product</fullName>
    </submittedName>
</protein>
<dbReference type="Proteomes" id="UP001165121">
    <property type="component" value="Unassembled WGS sequence"/>
</dbReference>
<name>A0A9W7DCZ8_9STRA</name>
<reference evidence="2" key="1">
    <citation type="submission" date="2023-04" db="EMBL/GenBank/DDBJ databases">
        <title>Phytophthora fragariaefolia NBRC 109709.</title>
        <authorList>
            <person name="Ichikawa N."/>
            <person name="Sato H."/>
            <person name="Tonouchi N."/>
        </authorList>
    </citation>
    <scope>NUCLEOTIDE SEQUENCE</scope>
    <source>
        <strain evidence="2">NBRC 109709</strain>
    </source>
</reference>
<proteinExistence type="predicted"/>
<evidence type="ECO:0000256" key="1">
    <source>
        <dbReference type="SAM" id="Coils"/>
    </source>
</evidence>
<accession>A0A9W7DCZ8</accession>
<sequence length="129" mass="14958">MEIKFRKEAEKNKQGLRARMELFEDDLQDSMRKLQEEQVRLVETSRTRPYLVRDGDIQDLCKFNQDADILRGPLGELTNQGVQSIAEKKVLSEMQGKIEQGQSKSNANTIQVIFGMLFYSERNPTEIFT</sequence>
<dbReference type="AlphaFoldDB" id="A0A9W7DCZ8"/>